<comment type="similarity">
    <text evidence="1">Belongs to the multi antimicrobial extrusion (MATE) (TC 2.A.66.1) family.</text>
</comment>
<gene>
    <name evidence="3" type="ORF">PHJA_000842400</name>
</gene>
<reference evidence="3" key="1">
    <citation type="submission" date="2020-07" db="EMBL/GenBank/DDBJ databases">
        <title>Ethylene signaling mediates host invasion by parasitic plants.</title>
        <authorList>
            <person name="Yoshida S."/>
        </authorList>
    </citation>
    <scope>NUCLEOTIDE SEQUENCE</scope>
    <source>
        <strain evidence="3">Okayama</strain>
    </source>
</reference>
<keyword evidence="2" id="KW-1133">Transmembrane helix</keyword>
<dbReference type="InterPro" id="IPR002528">
    <property type="entry name" value="MATE_fam"/>
</dbReference>
<keyword evidence="2" id="KW-0472">Membrane</keyword>
<comment type="caution">
    <text evidence="3">The sequence shown here is derived from an EMBL/GenBank/DDBJ whole genome shotgun (WGS) entry which is preliminary data.</text>
</comment>
<evidence type="ECO:0000256" key="2">
    <source>
        <dbReference type="SAM" id="Phobius"/>
    </source>
</evidence>
<name>A0A830BJF8_9LAMI</name>
<evidence type="ECO:0000313" key="4">
    <source>
        <dbReference type="Proteomes" id="UP000653305"/>
    </source>
</evidence>
<evidence type="ECO:0000256" key="1">
    <source>
        <dbReference type="ARBA" id="ARBA00010199"/>
    </source>
</evidence>
<accession>A0A830BJF8</accession>
<sequence>MCPLFQSLLIGILCMIVVLAPRNHFAVIFTDSVNMQRAVAHLSGLLGITMLLNSIQPVISGVAIGGSWQALVAYINLACYYIFGLPLGYLLGYVANLGVVVIYIFKFYLAMMKLQF</sequence>
<dbReference type="PANTHER" id="PTHR11206">
    <property type="entry name" value="MULTIDRUG RESISTANCE PROTEIN"/>
    <property type="match status" value="1"/>
</dbReference>
<evidence type="ECO:0000313" key="3">
    <source>
        <dbReference type="EMBL" id="GFP86986.1"/>
    </source>
</evidence>
<dbReference type="Proteomes" id="UP000653305">
    <property type="component" value="Unassembled WGS sequence"/>
</dbReference>
<keyword evidence="2" id="KW-0812">Transmembrane</keyword>
<feature type="transmembrane region" description="Helical" evidence="2">
    <location>
        <begin position="36"/>
        <end position="55"/>
    </location>
</feature>
<feature type="transmembrane region" description="Helical" evidence="2">
    <location>
        <begin position="89"/>
        <end position="109"/>
    </location>
</feature>
<dbReference type="GO" id="GO:0042910">
    <property type="term" value="F:xenobiotic transmembrane transporter activity"/>
    <property type="evidence" value="ECO:0007669"/>
    <property type="project" value="InterPro"/>
</dbReference>
<dbReference type="GO" id="GO:0016020">
    <property type="term" value="C:membrane"/>
    <property type="evidence" value="ECO:0007669"/>
    <property type="project" value="InterPro"/>
</dbReference>
<dbReference type="AlphaFoldDB" id="A0A830BJF8"/>
<dbReference type="OrthoDB" id="908989at2759"/>
<dbReference type="EMBL" id="BMAC01000135">
    <property type="protein sequence ID" value="GFP86986.1"/>
    <property type="molecule type" value="Genomic_DNA"/>
</dbReference>
<dbReference type="Pfam" id="PF01554">
    <property type="entry name" value="MatE"/>
    <property type="match status" value="1"/>
</dbReference>
<dbReference type="GO" id="GO:0015297">
    <property type="term" value="F:antiporter activity"/>
    <property type="evidence" value="ECO:0007669"/>
    <property type="project" value="InterPro"/>
</dbReference>
<proteinExistence type="inferred from homology"/>
<keyword evidence="4" id="KW-1185">Reference proteome</keyword>
<organism evidence="3 4">
    <name type="scientific">Phtheirospermum japonicum</name>
    <dbReference type="NCBI Taxonomy" id="374723"/>
    <lineage>
        <taxon>Eukaryota</taxon>
        <taxon>Viridiplantae</taxon>
        <taxon>Streptophyta</taxon>
        <taxon>Embryophyta</taxon>
        <taxon>Tracheophyta</taxon>
        <taxon>Spermatophyta</taxon>
        <taxon>Magnoliopsida</taxon>
        <taxon>eudicotyledons</taxon>
        <taxon>Gunneridae</taxon>
        <taxon>Pentapetalae</taxon>
        <taxon>asterids</taxon>
        <taxon>lamiids</taxon>
        <taxon>Lamiales</taxon>
        <taxon>Orobanchaceae</taxon>
        <taxon>Orobanchaceae incertae sedis</taxon>
        <taxon>Phtheirospermum</taxon>
    </lineage>
</organism>
<protein>
    <submittedName>
        <fullName evidence="3">Protein transparent testa 12</fullName>
    </submittedName>
</protein>